<dbReference type="PANTHER" id="PTHR11851">
    <property type="entry name" value="METALLOPROTEASE"/>
    <property type="match status" value="1"/>
</dbReference>
<dbReference type="PROSITE" id="PS00143">
    <property type="entry name" value="INSULINASE"/>
    <property type="match status" value="1"/>
</dbReference>
<comment type="similarity">
    <text evidence="1 2">Belongs to the peptidase M16 family.</text>
</comment>
<protein>
    <submittedName>
        <fullName evidence="5">Peptidase, M16 family</fullName>
    </submittedName>
</protein>
<reference evidence="5 6" key="1">
    <citation type="submission" date="2012-05" db="EMBL/GenBank/DDBJ databases">
        <authorList>
            <person name="Weinstock G."/>
            <person name="Sodergren E."/>
            <person name="Lobos E.A."/>
            <person name="Fulton L."/>
            <person name="Fulton R."/>
            <person name="Courtney L."/>
            <person name="Fronick C."/>
            <person name="O'Laughlin M."/>
            <person name="Godfrey J."/>
            <person name="Wilson R.M."/>
            <person name="Miner T."/>
            <person name="Farmer C."/>
            <person name="Delehaunty K."/>
            <person name="Cordes M."/>
            <person name="Minx P."/>
            <person name="Tomlinson C."/>
            <person name="Chen J."/>
            <person name="Wollam A."/>
            <person name="Pepin K.H."/>
            <person name="Bhonagiri V."/>
            <person name="Zhang X."/>
            <person name="Suruliraj S."/>
            <person name="Warren W."/>
            <person name="Mitreva M."/>
            <person name="Mardis E.R."/>
            <person name="Wilson R.K."/>
        </authorList>
    </citation>
    <scope>NUCLEOTIDE SEQUENCE [LARGE SCALE GENOMIC DNA]</scope>
    <source>
        <strain evidence="5 6">DSM 1785</strain>
    </source>
</reference>
<dbReference type="AlphaFoldDB" id="L1Q2B5"/>
<evidence type="ECO:0000313" key="5">
    <source>
        <dbReference type="EMBL" id="EKY22118.1"/>
    </source>
</evidence>
<dbReference type="PANTHER" id="PTHR11851:SF49">
    <property type="entry name" value="MITOCHONDRIAL-PROCESSING PEPTIDASE SUBUNIT ALPHA"/>
    <property type="match status" value="1"/>
</dbReference>
<dbReference type="InterPro" id="IPR011249">
    <property type="entry name" value="Metalloenz_LuxS/M16"/>
</dbReference>
<feature type="domain" description="Peptidase M16 C-terminal" evidence="4">
    <location>
        <begin position="169"/>
        <end position="342"/>
    </location>
</feature>
<feature type="domain" description="Peptidase M16 N-terminal" evidence="3">
    <location>
        <begin position="16"/>
        <end position="163"/>
    </location>
</feature>
<dbReference type="EMBL" id="AMEZ01000136">
    <property type="protein sequence ID" value="EKY22118.1"/>
    <property type="molecule type" value="Genomic_DNA"/>
</dbReference>
<dbReference type="GO" id="GO:0004222">
    <property type="term" value="F:metalloendopeptidase activity"/>
    <property type="evidence" value="ECO:0007669"/>
    <property type="project" value="InterPro"/>
</dbReference>
<dbReference type="eggNOG" id="COG0612">
    <property type="taxonomic scope" value="Bacteria"/>
</dbReference>
<evidence type="ECO:0000259" key="4">
    <source>
        <dbReference type="Pfam" id="PF05193"/>
    </source>
</evidence>
<dbReference type="STRING" id="545697.HMPREF0216_03448"/>
<dbReference type="InterPro" id="IPR011765">
    <property type="entry name" value="Pept_M16_N"/>
</dbReference>
<dbReference type="GO" id="GO:0006508">
    <property type="term" value="P:proteolysis"/>
    <property type="evidence" value="ECO:0007669"/>
    <property type="project" value="InterPro"/>
</dbReference>
<name>L1Q2B5_9CLOT</name>
<dbReference type="PATRIC" id="fig|545697.3.peg.3371"/>
<dbReference type="InterPro" id="IPR007863">
    <property type="entry name" value="Peptidase_M16_C"/>
</dbReference>
<dbReference type="InterPro" id="IPR001431">
    <property type="entry name" value="Pept_M16_Zn_BS"/>
</dbReference>
<dbReference type="GO" id="GO:0046872">
    <property type="term" value="F:metal ion binding"/>
    <property type="evidence" value="ECO:0007669"/>
    <property type="project" value="InterPro"/>
</dbReference>
<dbReference type="Gene3D" id="3.30.830.10">
    <property type="entry name" value="Metalloenzyme, LuxS/M16 peptidase-like"/>
    <property type="match status" value="2"/>
</dbReference>
<keyword evidence="6" id="KW-1185">Reference proteome</keyword>
<dbReference type="FunFam" id="3.30.830.10:FF:000008">
    <property type="entry name" value="Mitochondrial-processing peptidase subunit beta"/>
    <property type="match status" value="1"/>
</dbReference>
<evidence type="ECO:0000313" key="6">
    <source>
        <dbReference type="Proteomes" id="UP000010420"/>
    </source>
</evidence>
<gene>
    <name evidence="5" type="ORF">HMPREF0216_03448</name>
</gene>
<dbReference type="Pfam" id="PF00675">
    <property type="entry name" value="Peptidase_M16"/>
    <property type="match status" value="1"/>
</dbReference>
<dbReference type="MEROPS" id="M16.A15"/>
<evidence type="ECO:0000256" key="2">
    <source>
        <dbReference type="RuleBase" id="RU004447"/>
    </source>
</evidence>
<dbReference type="InterPro" id="IPR050361">
    <property type="entry name" value="MPP/UQCRC_Complex"/>
</dbReference>
<sequence length="438" mass="49820">MEVVMFDLYTLDNGLRVVTEYIEHVNSISVGVMVQNGSRNETQDVNGISHFIEHMFFKGTNKRTAKEIVQDIENIGGQINAYTSKETTCYYVKALDTHVDLCLDVISDMMLNAKFDSEEIEKEKGVVIEEINMSQDNPEDVLDDIHSHAIFADDSLAYPILGTIDRIKSFNREKIKNYIKTHYTPYNSVLSICGKFDKVELRKLIEEYFGKWSKEDIYNPEYDKVELHHGSKYAEKQIEQVHINLGLKGLPYADDRAYSLVLLNNVLGGGASSLMFQKVREELGLCYNIYSYMQPYLGVGTLNIYTGLSNKYSDNALEVINRELIKFANEGITDEILAINKEKIKASYILGLESTSSRMFANAKSLLLQNKIKTQQDVIDRINKIDKEDINYVLEKCFKPGIISTAYVGQDVEVNKLNAIFDNVKVAYKNDSTGKSRV</sequence>
<dbReference type="SUPFAM" id="SSF63411">
    <property type="entry name" value="LuxS/MPP-like metallohydrolase"/>
    <property type="match status" value="2"/>
</dbReference>
<dbReference type="HOGENOM" id="CLU_009902_3_0_9"/>
<proteinExistence type="inferred from homology"/>
<evidence type="ECO:0000259" key="3">
    <source>
        <dbReference type="Pfam" id="PF00675"/>
    </source>
</evidence>
<organism evidence="5 6">
    <name type="scientific">Clostridium celatum DSM 1785</name>
    <dbReference type="NCBI Taxonomy" id="545697"/>
    <lineage>
        <taxon>Bacteria</taxon>
        <taxon>Bacillati</taxon>
        <taxon>Bacillota</taxon>
        <taxon>Clostridia</taxon>
        <taxon>Eubacteriales</taxon>
        <taxon>Clostridiaceae</taxon>
        <taxon>Clostridium</taxon>
    </lineage>
</organism>
<dbReference type="Proteomes" id="UP000010420">
    <property type="component" value="Unassembled WGS sequence"/>
</dbReference>
<comment type="caution">
    <text evidence="5">The sequence shown here is derived from an EMBL/GenBank/DDBJ whole genome shotgun (WGS) entry which is preliminary data.</text>
</comment>
<accession>L1Q2B5</accession>
<dbReference type="Pfam" id="PF05193">
    <property type="entry name" value="Peptidase_M16_C"/>
    <property type="match status" value="1"/>
</dbReference>
<evidence type="ECO:0000256" key="1">
    <source>
        <dbReference type="ARBA" id="ARBA00007261"/>
    </source>
</evidence>